<evidence type="ECO:0000313" key="1">
    <source>
        <dbReference type="EMBL" id="KAK0493616.1"/>
    </source>
</evidence>
<protein>
    <submittedName>
        <fullName evidence="1">Uncharacterized protein</fullName>
    </submittedName>
</protein>
<organism evidence="1 2">
    <name type="scientific">Armillaria luteobubalina</name>
    <dbReference type="NCBI Taxonomy" id="153913"/>
    <lineage>
        <taxon>Eukaryota</taxon>
        <taxon>Fungi</taxon>
        <taxon>Dikarya</taxon>
        <taxon>Basidiomycota</taxon>
        <taxon>Agaricomycotina</taxon>
        <taxon>Agaricomycetes</taxon>
        <taxon>Agaricomycetidae</taxon>
        <taxon>Agaricales</taxon>
        <taxon>Marasmiineae</taxon>
        <taxon>Physalacriaceae</taxon>
        <taxon>Armillaria</taxon>
    </lineage>
</organism>
<dbReference type="AlphaFoldDB" id="A0AA39TL59"/>
<gene>
    <name evidence="1" type="ORF">EDD18DRAFT_1107990</name>
</gene>
<reference evidence="1" key="1">
    <citation type="submission" date="2023-06" db="EMBL/GenBank/DDBJ databases">
        <authorList>
            <consortium name="Lawrence Berkeley National Laboratory"/>
            <person name="Ahrendt S."/>
            <person name="Sahu N."/>
            <person name="Indic B."/>
            <person name="Wong-Bajracharya J."/>
            <person name="Merenyi Z."/>
            <person name="Ke H.-M."/>
            <person name="Monk M."/>
            <person name="Kocsube S."/>
            <person name="Drula E."/>
            <person name="Lipzen A."/>
            <person name="Balint B."/>
            <person name="Henrissat B."/>
            <person name="Andreopoulos B."/>
            <person name="Martin F.M."/>
            <person name="Harder C.B."/>
            <person name="Rigling D."/>
            <person name="Ford K.L."/>
            <person name="Foster G.D."/>
            <person name="Pangilinan J."/>
            <person name="Papanicolaou A."/>
            <person name="Barry K."/>
            <person name="LaButti K."/>
            <person name="Viragh M."/>
            <person name="Koriabine M."/>
            <person name="Yan M."/>
            <person name="Riley R."/>
            <person name="Champramary S."/>
            <person name="Plett K.L."/>
            <person name="Tsai I.J."/>
            <person name="Slot J."/>
            <person name="Sipos G."/>
            <person name="Plett J."/>
            <person name="Nagy L.G."/>
            <person name="Grigoriev I.V."/>
        </authorList>
    </citation>
    <scope>NUCLEOTIDE SEQUENCE</scope>
    <source>
        <strain evidence="1">HWK02</strain>
    </source>
</reference>
<proteinExistence type="predicted"/>
<accession>A0AA39TL59</accession>
<evidence type="ECO:0000313" key="2">
    <source>
        <dbReference type="Proteomes" id="UP001175228"/>
    </source>
</evidence>
<dbReference type="Proteomes" id="UP001175228">
    <property type="component" value="Unassembled WGS sequence"/>
</dbReference>
<name>A0AA39TL59_9AGAR</name>
<sequence>MNASSGGAPVTPHQKMYSYTVWPAFVDPSGPNYLPYNVSFPLSPRQSMTGLPPHLAISRRLERQFCSGLFHDVCSSMERGDPSRAQFSWPFTLHITVANRFQIILNAKRDLQLWELFSELCSPNSKGNMQDPSRWYSHVLYEHSDAVSYNNRRGDESHLTLLGILCPTICLNMLAKCTIFVQRKQADIMGLAALVVDEWLSGQDSNNGANFIRTNINPVL</sequence>
<comment type="caution">
    <text evidence="1">The sequence shown here is derived from an EMBL/GenBank/DDBJ whole genome shotgun (WGS) entry which is preliminary data.</text>
</comment>
<dbReference type="EMBL" id="JAUEPU010000024">
    <property type="protein sequence ID" value="KAK0493616.1"/>
    <property type="molecule type" value="Genomic_DNA"/>
</dbReference>
<keyword evidence="2" id="KW-1185">Reference proteome</keyword>